<dbReference type="AlphaFoldDB" id="A0A9K3PQZ4"/>
<dbReference type="Pfam" id="PF02057">
    <property type="entry name" value="Glyco_hydro_59"/>
    <property type="match status" value="1"/>
</dbReference>
<feature type="domain" description="Glycosyl hydrolase family 59 C-terminal lectin" evidence="4">
    <location>
        <begin position="561"/>
        <end position="708"/>
    </location>
</feature>
<protein>
    <submittedName>
        <fullName evidence="5">Glycoside hydrolase</fullName>
    </submittedName>
</protein>
<dbReference type="GO" id="GO:0005764">
    <property type="term" value="C:lysosome"/>
    <property type="evidence" value="ECO:0007669"/>
    <property type="project" value="TreeGrafter"/>
</dbReference>
<dbReference type="InterPro" id="IPR049162">
    <property type="entry name" value="GH59_C"/>
</dbReference>
<dbReference type="GO" id="GO:0004336">
    <property type="term" value="F:galactosylceramidase activity"/>
    <property type="evidence" value="ECO:0007669"/>
    <property type="project" value="InterPro"/>
</dbReference>
<dbReference type="EMBL" id="JAGRRH010000015">
    <property type="protein sequence ID" value="KAG7356068.1"/>
    <property type="molecule type" value="Genomic_DNA"/>
</dbReference>
<feature type="domain" description="Glycosyl hydrolase family 59 catalytic" evidence="3">
    <location>
        <begin position="72"/>
        <end position="375"/>
    </location>
</feature>
<feature type="chain" id="PRO_5039933379" evidence="2">
    <location>
        <begin position="35"/>
        <end position="723"/>
    </location>
</feature>
<accession>A0A9K3PQZ4</accession>
<evidence type="ECO:0000313" key="5">
    <source>
        <dbReference type="EMBL" id="KAG7356068.1"/>
    </source>
</evidence>
<gene>
    <name evidence="5" type="ORF">IV203_000754</name>
</gene>
<evidence type="ECO:0000259" key="4">
    <source>
        <dbReference type="Pfam" id="PF21708"/>
    </source>
</evidence>
<dbReference type="Pfam" id="PF21708">
    <property type="entry name" value="Glyco_hydro_59_C"/>
    <property type="match status" value="1"/>
</dbReference>
<feature type="active site" description="Proton donor/acceptor" evidence="1">
    <location>
        <position position="212"/>
    </location>
</feature>
<reference evidence="5" key="1">
    <citation type="journal article" date="2021" name="Sci. Rep.">
        <title>Diploid genomic architecture of Nitzschia inconspicua, an elite biomass production diatom.</title>
        <authorList>
            <person name="Oliver A."/>
            <person name="Podell S."/>
            <person name="Pinowska A."/>
            <person name="Traller J.C."/>
            <person name="Smith S.R."/>
            <person name="McClure R."/>
            <person name="Beliaev A."/>
            <person name="Bohutskyi P."/>
            <person name="Hill E.A."/>
            <person name="Rabines A."/>
            <person name="Zheng H."/>
            <person name="Allen L.Z."/>
            <person name="Kuo A."/>
            <person name="Grigoriev I.V."/>
            <person name="Allen A.E."/>
            <person name="Hazlebeck D."/>
            <person name="Allen E.E."/>
        </authorList>
    </citation>
    <scope>NUCLEOTIDE SEQUENCE</scope>
    <source>
        <strain evidence="5">Hildebrandi</strain>
    </source>
</reference>
<dbReference type="PANTHER" id="PTHR15172:SF1">
    <property type="entry name" value="GALACTOCEREBROSIDASE"/>
    <property type="match status" value="1"/>
</dbReference>
<evidence type="ECO:0000313" key="6">
    <source>
        <dbReference type="Proteomes" id="UP000693970"/>
    </source>
</evidence>
<evidence type="ECO:0000259" key="3">
    <source>
        <dbReference type="Pfam" id="PF02057"/>
    </source>
</evidence>
<dbReference type="InterPro" id="IPR049161">
    <property type="entry name" value="GH59_cat"/>
</dbReference>
<name>A0A9K3PQZ4_9STRA</name>
<keyword evidence="6" id="KW-1185">Reference proteome</keyword>
<evidence type="ECO:0000256" key="1">
    <source>
        <dbReference type="PIRSR" id="PIRSR601286-50"/>
    </source>
</evidence>
<dbReference type="GO" id="GO:0006683">
    <property type="term" value="P:galactosylceramide catabolic process"/>
    <property type="evidence" value="ECO:0007669"/>
    <property type="project" value="InterPro"/>
</dbReference>
<proteinExistence type="predicted"/>
<feature type="signal peptide" evidence="2">
    <location>
        <begin position="1"/>
        <end position="34"/>
    </location>
</feature>
<evidence type="ECO:0000256" key="2">
    <source>
        <dbReference type="SAM" id="SignalP"/>
    </source>
</evidence>
<dbReference type="OrthoDB" id="440760at2759"/>
<comment type="caution">
    <text evidence="5">The sequence shown here is derived from an EMBL/GenBank/DDBJ whole genome shotgun (WGS) entry which is preliminary data.</text>
</comment>
<sequence length="723" mass="80921">MPIDAEVSHQFSCAFVHRHYFQVLLLLLPSFTLLLVQPTRRHGCNFHHPLHHQQDISFDIAQQSKRTDLRGFDGHGGLSAGGSSRLLIDYPEPQRSEILDYLFLPQFGASTAVLKVEIGGDAQSTVGTEPSHQHERGNVDCRAGYEGWLTQEARKRNPNIIIWSLSWGIPGWIGNGIHEYYNDENIDYQIDWVRCLKNEYHVESNYIGLWNERPQGSVEYVTKLRKALDQSGFKTVGITVEATWQKLIDQALDDSDFNQSIVAATMHYPCNKTCPSALKANKKVWAGEDTPTPFQNWTAASCWGRKLNQHFLKLNMTSAVSWAIVWSTLEGISVPIKVGEANHQFRGNAFLTAEQPWSGHYTVNPTLWVQAHWGQFVQPGWRFLHAGNGSNFLPKGGSYVTLVPPLDDATFPENNFAFTMIIETLHGSCGGHPVECDVPKIEATQQLTFHLGSFQHSLSMSKPTVLNAWCSNATKVFIKQPKIPIHESDGSFSLTMPPDTICTISTALNVGHRGEHPEPPKSLIPFPTVYRTNFDSTSNGHDLAWGFSDVYGSFSIRNGSFTQVATALPLGWAPVNNDPLTLLGDRHWDTVLLRVSFFVNHTDTHHYVRVCGGCGNLSDRRILFDCPTSLCFKISGSGQWSLGNQSGILPDFEDTWHRIVLKITPDLVSVKMDGRYTVKYNDLPSRSKGMIGLGCGSYHSCSFRDFSVWGRNSLMPDLLKSFV</sequence>
<feature type="active site" description="Nucleophile" evidence="1">
    <location>
        <position position="288"/>
    </location>
</feature>
<dbReference type="Proteomes" id="UP000693970">
    <property type="component" value="Unassembled WGS sequence"/>
</dbReference>
<organism evidence="5 6">
    <name type="scientific">Nitzschia inconspicua</name>
    <dbReference type="NCBI Taxonomy" id="303405"/>
    <lineage>
        <taxon>Eukaryota</taxon>
        <taxon>Sar</taxon>
        <taxon>Stramenopiles</taxon>
        <taxon>Ochrophyta</taxon>
        <taxon>Bacillariophyta</taxon>
        <taxon>Bacillariophyceae</taxon>
        <taxon>Bacillariophycidae</taxon>
        <taxon>Bacillariales</taxon>
        <taxon>Bacillariaceae</taxon>
        <taxon>Nitzschia</taxon>
    </lineage>
</organism>
<dbReference type="InterPro" id="IPR001286">
    <property type="entry name" value="Glyco_hydro_59"/>
</dbReference>
<dbReference type="GO" id="GO:0016020">
    <property type="term" value="C:membrane"/>
    <property type="evidence" value="ECO:0007669"/>
    <property type="project" value="GOC"/>
</dbReference>
<reference evidence="5" key="2">
    <citation type="submission" date="2021-04" db="EMBL/GenBank/DDBJ databases">
        <authorList>
            <person name="Podell S."/>
        </authorList>
    </citation>
    <scope>NUCLEOTIDE SEQUENCE</scope>
    <source>
        <strain evidence="5">Hildebrandi</strain>
    </source>
</reference>
<keyword evidence="2" id="KW-0732">Signal</keyword>
<keyword evidence="5" id="KW-0378">Hydrolase</keyword>
<dbReference type="PANTHER" id="PTHR15172">
    <property type="entry name" value="GALACTOCEREBROSIDASE"/>
    <property type="match status" value="1"/>
</dbReference>